<comment type="caution">
    <text evidence="1">The sequence shown here is derived from an EMBL/GenBank/DDBJ whole genome shotgun (WGS) entry which is preliminary data.</text>
</comment>
<organism evidence="1 2">
    <name type="scientific">Komarekiella delphini-convector SJRDD-AB1</name>
    <dbReference type="NCBI Taxonomy" id="2593771"/>
    <lineage>
        <taxon>Bacteria</taxon>
        <taxon>Bacillati</taxon>
        <taxon>Cyanobacteriota</taxon>
        <taxon>Cyanophyceae</taxon>
        <taxon>Nostocales</taxon>
        <taxon>Nostocaceae</taxon>
        <taxon>Komarekiella</taxon>
        <taxon>Komarekiella delphini-convector</taxon>
    </lineage>
</organism>
<accession>A0AA40T407</accession>
<sequence>MLLTEPEIQRVLEQVQAAFPNFTNWEYNNEKNGEYFGFSVWGEFVINSEELIMPKRFFITLDTNHEDKWQGCLTVGQHSYLWSSADAGDAHIVSTDPCETLEEAITSLKAKISELFQAFLAGN</sequence>
<dbReference type="RefSeq" id="WP_191761850.1">
    <property type="nucleotide sequence ID" value="NZ_VJXY01000070.1"/>
</dbReference>
<dbReference type="Proteomes" id="UP001165986">
    <property type="component" value="Unassembled WGS sequence"/>
</dbReference>
<reference evidence="1" key="1">
    <citation type="submission" date="2019-07" db="EMBL/GenBank/DDBJ databases">
        <title>Toxilogical consequences of a new and cryptic species of cyanobacteria (Komarekiella delphini-convector) recovered from the epidermis of a bottlenose dolphin and 1500 ft. in the air.</title>
        <authorList>
            <person name="Brown A.O."/>
            <person name="Dvorak P."/>
            <person name="Villanueva C.D."/>
            <person name="Foss A.J."/>
            <person name="Garvey A.D."/>
            <person name="Gibson Q.A."/>
            <person name="Johansen J.R."/>
            <person name="Casamatta D.A."/>
        </authorList>
    </citation>
    <scope>NUCLEOTIDE SEQUENCE</scope>
    <source>
        <strain evidence="1">SJRDD-AB1</strain>
    </source>
</reference>
<dbReference type="AlphaFoldDB" id="A0AA40T407"/>
<name>A0AA40T407_9NOST</name>
<protein>
    <submittedName>
        <fullName evidence="1">Uncharacterized protein</fullName>
    </submittedName>
</protein>
<gene>
    <name evidence="1" type="ORF">FNW02_33385</name>
</gene>
<keyword evidence="2" id="KW-1185">Reference proteome</keyword>
<proteinExistence type="predicted"/>
<dbReference type="EMBL" id="VJXY01000070">
    <property type="protein sequence ID" value="MBD6620538.1"/>
    <property type="molecule type" value="Genomic_DNA"/>
</dbReference>
<evidence type="ECO:0000313" key="1">
    <source>
        <dbReference type="EMBL" id="MBD6620538.1"/>
    </source>
</evidence>
<evidence type="ECO:0000313" key="2">
    <source>
        <dbReference type="Proteomes" id="UP001165986"/>
    </source>
</evidence>